<comment type="caution">
    <text evidence="7">The sequence shown here is derived from an EMBL/GenBank/DDBJ whole genome shotgun (WGS) entry which is preliminary data.</text>
</comment>
<dbReference type="Proteomes" id="UP000317893">
    <property type="component" value="Unassembled WGS sequence"/>
</dbReference>
<dbReference type="GO" id="GO:0050661">
    <property type="term" value="F:NADP binding"/>
    <property type="evidence" value="ECO:0007669"/>
    <property type="project" value="InterPro"/>
</dbReference>
<dbReference type="PRINTS" id="PR00370">
    <property type="entry name" value="FMOXYGENASE"/>
</dbReference>
<dbReference type="RefSeq" id="WP_211355986.1">
    <property type="nucleotide sequence ID" value="NZ_BAAAPR010000004.1"/>
</dbReference>
<dbReference type="InterPro" id="IPR020946">
    <property type="entry name" value="Flavin_mOase-like"/>
</dbReference>
<reference evidence="7 8" key="1">
    <citation type="submission" date="2019-06" db="EMBL/GenBank/DDBJ databases">
        <title>Sequencing the genomes of 1000 actinobacteria strains.</title>
        <authorList>
            <person name="Klenk H.-P."/>
        </authorList>
    </citation>
    <scope>NUCLEOTIDE SEQUENCE [LARGE SCALE GENOMIC DNA]</scope>
    <source>
        <strain evidence="7 8">DSM 18607</strain>
    </source>
</reference>
<dbReference type="SUPFAM" id="SSF51905">
    <property type="entry name" value="FAD/NAD(P)-binding domain"/>
    <property type="match status" value="2"/>
</dbReference>
<evidence type="ECO:0000256" key="4">
    <source>
        <dbReference type="ARBA" id="ARBA00022827"/>
    </source>
</evidence>
<comment type="similarity">
    <text evidence="2">Belongs to the FAD-binding monooxygenase family.</text>
</comment>
<dbReference type="InterPro" id="IPR036188">
    <property type="entry name" value="FAD/NAD-bd_sf"/>
</dbReference>
<organism evidence="7 8">
    <name type="scientific">Lapillicoccus jejuensis</name>
    <dbReference type="NCBI Taxonomy" id="402171"/>
    <lineage>
        <taxon>Bacteria</taxon>
        <taxon>Bacillati</taxon>
        <taxon>Actinomycetota</taxon>
        <taxon>Actinomycetes</taxon>
        <taxon>Micrococcales</taxon>
        <taxon>Intrasporangiaceae</taxon>
        <taxon>Lapillicoccus</taxon>
    </lineage>
</organism>
<dbReference type="InterPro" id="IPR000960">
    <property type="entry name" value="Flavin_mOase"/>
</dbReference>
<keyword evidence="8" id="KW-1185">Reference proteome</keyword>
<accession>A0A542E0A0</accession>
<evidence type="ECO:0000256" key="1">
    <source>
        <dbReference type="ARBA" id="ARBA00009183"/>
    </source>
</evidence>
<evidence type="ECO:0000256" key="3">
    <source>
        <dbReference type="ARBA" id="ARBA00022630"/>
    </source>
</evidence>
<sequence length="446" mass="48706">MSDATARVLVIGAGPAGLATARALLGHGVPYDHVERHASVGGIWDIEAPGSPMYDAAHLISSRTMSGFDGYPMPDDYPDYPNHRLVLAYLRAFADAYGLTGRIRFGVQVERVTAAPGGGFEVRLDDGTTTRYEAVVCCPGMQWNESMPTLPGEFAGVLRHSRTYRSADEVAGRRVLVLGGGNSACDIAVDASRTAARVVLSMRRGYWFIPKHLFGLPSDVFAASGPHLPVRVQQVAFQGALRLLLGDPRKVGLQRPEHRLFETHPVLNSSLHPALQHGDVVARPGVAAVDGLRVTFTDGRSEEVDEIIAATGYRHGIPYATEVFGPGRPDLHLTAFSRDHEGLFAVGLIETNSGAYGHLDGVAQLVAAHLDDRVHDPERYRRFRDLVRTDHPDLSSGIRFDGSPRHEGYVDADAFTRYRRRIVERMGWSTRLPERVPVQAGARPST</sequence>
<dbReference type="Gene3D" id="3.50.50.60">
    <property type="entry name" value="FAD/NAD(P)-binding domain"/>
    <property type="match status" value="1"/>
</dbReference>
<name>A0A542E0A0_9MICO</name>
<dbReference type="Pfam" id="PF00743">
    <property type="entry name" value="FMO-like"/>
    <property type="match status" value="1"/>
</dbReference>
<keyword evidence="5" id="KW-0521">NADP</keyword>
<evidence type="ECO:0000256" key="5">
    <source>
        <dbReference type="ARBA" id="ARBA00022857"/>
    </source>
</evidence>
<evidence type="ECO:0000313" key="8">
    <source>
        <dbReference type="Proteomes" id="UP000317893"/>
    </source>
</evidence>
<dbReference type="EMBL" id="VFMN01000001">
    <property type="protein sequence ID" value="TQJ08736.1"/>
    <property type="molecule type" value="Genomic_DNA"/>
</dbReference>
<keyword evidence="3" id="KW-0285">Flavoprotein</keyword>
<comment type="similarity">
    <text evidence="1">Belongs to the FMO family.</text>
</comment>
<keyword evidence="4" id="KW-0274">FAD</keyword>
<dbReference type="PANTHER" id="PTHR23023">
    <property type="entry name" value="DIMETHYLANILINE MONOOXYGENASE"/>
    <property type="match status" value="1"/>
</dbReference>
<evidence type="ECO:0000313" key="7">
    <source>
        <dbReference type="EMBL" id="TQJ08736.1"/>
    </source>
</evidence>
<dbReference type="AlphaFoldDB" id="A0A542E0A0"/>
<evidence type="ECO:0000256" key="6">
    <source>
        <dbReference type="ARBA" id="ARBA00023002"/>
    </source>
</evidence>
<protein>
    <submittedName>
        <fullName evidence="7">Cation diffusion facilitator CzcD-associated flavoprotein CzcO</fullName>
    </submittedName>
</protein>
<gene>
    <name evidence="7" type="ORF">FB458_1828</name>
</gene>
<dbReference type="GO" id="GO:0050660">
    <property type="term" value="F:flavin adenine dinucleotide binding"/>
    <property type="evidence" value="ECO:0007669"/>
    <property type="project" value="InterPro"/>
</dbReference>
<dbReference type="GO" id="GO:0004499">
    <property type="term" value="F:N,N-dimethylaniline monooxygenase activity"/>
    <property type="evidence" value="ECO:0007669"/>
    <property type="project" value="InterPro"/>
</dbReference>
<evidence type="ECO:0000256" key="2">
    <source>
        <dbReference type="ARBA" id="ARBA00010139"/>
    </source>
</evidence>
<proteinExistence type="inferred from homology"/>
<keyword evidence="6" id="KW-0560">Oxidoreductase</keyword>
<dbReference type="InterPro" id="IPR050346">
    <property type="entry name" value="FMO-like"/>
</dbReference>